<sequence length="118" mass="12427">MEKLYSVFLCVLLISVLFFPLTSAGRVLLDKPQKAEDESGKHSNGGNKIGVEGSHSSPAHSATGHSSPFHATPSSANKPLTATSGIPNRVACGQGDPNSVCGQQTRLNRSCSQFKRSC</sequence>
<keyword evidence="2" id="KW-0732">Signal</keyword>
<dbReference type="AlphaFoldDB" id="A0AA39AI58"/>
<feature type="signal peptide" evidence="2">
    <location>
        <begin position="1"/>
        <end position="24"/>
    </location>
</feature>
<keyword evidence="4" id="KW-1185">Reference proteome</keyword>
<feature type="compositionally biased region" description="Polar residues" evidence="1">
    <location>
        <begin position="54"/>
        <end position="66"/>
    </location>
</feature>
<evidence type="ECO:0000313" key="3">
    <source>
        <dbReference type="EMBL" id="KAJ9708075.1"/>
    </source>
</evidence>
<protein>
    <submittedName>
        <fullName evidence="3">Uncharacterized protein</fullName>
    </submittedName>
</protein>
<accession>A0AA39AI58</accession>
<proteinExistence type="predicted"/>
<name>A0AA39AI58_VITRO</name>
<evidence type="ECO:0000256" key="2">
    <source>
        <dbReference type="SAM" id="SignalP"/>
    </source>
</evidence>
<gene>
    <name evidence="3" type="ORF">PVL29_000235</name>
</gene>
<feature type="chain" id="PRO_5041257755" evidence="2">
    <location>
        <begin position="25"/>
        <end position="118"/>
    </location>
</feature>
<dbReference type="Proteomes" id="UP001168098">
    <property type="component" value="Unassembled WGS sequence"/>
</dbReference>
<feature type="region of interest" description="Disordered" evidence="1">
    <location>
        <begin position="31"/>
        <end position="89"/>
    </location>
</feature>
<evidence type="ECO:0000256" key="1">
    <source>
        <dbReference type="SAM" id="MobiDB-lite"/>
    </source>
</evidence>
<evidence type="ECO:0000313" key="4">
    <source>
        <dbReference type="Proteomes" id="UP001168098"/>
    </source>
</evidence>
<organism evidence="3 4">
    <name type="scientific">Vitis rotundifolia</name>
    <name type="common">Muscadine grape</name>
    <dbReference type="NCBI Taxonomy" id="103349"/>
    <lineage>
        <taxon>Eukaryota</taxon>
        <taxon>Viridiplantae</taxon>
        <taxon>Streptophyta</taxon>
        <taxon>Embryophyta</taxon>
        <taxon>Tracheophyta</taxon>
        <taxon>Spermatophyta</taxon>
        <taxon>Magnoliopsida</taxon>
        <taxon>eudicotyledons</taxon>
        <taxon>Gunneridae</taxon>
        <taxon>Pentapetalae</taxon>
        <taxon>rosids</taxon>
        <taxon>Vitales</taxon>
        <taxon>Vitaceae</taxon>
        <taxon>Viteae</taxon>
        <taxon>Vitis</taxon>
    </lineage>
</organism>
<feature type="compositionally biased region" description="Basic and acidic residues" evidence="1">
    <location>
        <begin position="31"/>
        <end position="41"/>
    </location>
</feature>
<comment type="caution">
    <text evidence="3">The sequence shown here is derived from an EMBL/GenBank/DDBJ whole genome shotgun (WGS) entry which is preliminary data.</text>
</comment>
<feature type="compositionally biased region" description="Polar residues" evidence="1">
    <location>
        <begin position="72"/>
        <end position="86"/>
    </location>
</feature>
<reference evidence="3 4" key="1">
    <citation type="journal article" date="2023" name="BMC Biotechnol.">
        <title>Vitis rotundifolia cv Carlos genome sequencing.</title>
        <authorList>
            <person name="Huff M."/>
            <person name="Hulse-Kemp A."/>
            <person name="Scheffler B."/>
            <person name="Youngblood R."/>
            <person name="Simpson S."/>
            <person name="Babiker E."/>
            <person name="Staton M."/>
        </authorList>
    </citation>
    <scope>NUCLEOTIDE SEQUENCE [LARGE SCALE GENOMIC DNA]</scope>
    <source>
        <tissue evidence="3">Leaf</tissue>
    </source>
</reference>
<dbReference type="EMBL" id="JARBHA010000001">
    <property type="protein sequence ID" value="KAJ9708075.1"/>
    <property type="molecule type" value="Genomic_DNA"/>
</dbReference>